<reference evidence="2" key="1">
    <citation type="submission" date="2018-06" db="EMBL/GenBank/DDBJ databases">
        <authorList>
            <person name="Zhirakovskaya E."/>
        </authorList>
    </citation>
    <scope>NUCLEOTIDE SEQUENCE</scope>
</reference>
<feature type="transmembrane region" description="Helical" evidence="1">
    <location>
        <begin position="21"/>
        <end position="44"/>
    </location>
</feature>
<dbReference type="EMBL" id="UOFX01000021">
    <property type="protein sequence ID" value="VAX07177.1"/>
    <property type="molecule type" value="Genomic_DNA"/>
</dbReference>
<name>A0A3B1BR72_9ZZZZ</name>
<dbReference type="PROSITE" id="PS00409">
    <property type="entry name" value="PROKAR_NTER_METHYL"/>
    <property type="match status" value="1"/>
</dbReference>
<gene>
    <name evidence="2" type="ORF">MNBD_GAMMA26-1449</name>
</gene>
<accession>A0A3B1BR72</accession>
<dbReference type="AlphaFoldDB" id="A0A3B1BR72"/>
<proteinExistence type="predicted"/>
<keyword evidence="1" id="KW-0812">Transmembrane</keyword>
<evidence type="ECO:0000256" key="1">
    <source>
        <dbReference type="SAM" id="Phobius"/>
    </source>
</evidence>
<evidence type="ECO:0008006" key="3">
    <source>
        <dbReference type="Google" id="ProtNLM"/>
    </source>
</evidence>
<keyword evidence="1" id="KW-0472">Membrane</keyword>
<feature type="non-terminal residue" evidence="2">
    <location>
        <position position="148"/>
    </location>
</feature>
<organism evidence="2">
    <name type="scientific">hydrothermal vent metagenome</name>
    <dbReference type="NCBI Taxonomy" id="652676"/>
    <lineage>
        <taxon>unclassified sequences</taxon>
        <taxon>metagenomes</taxon>
        <taxon>ecological metagenomes</taxon>
    </lineage>
</organism>
<sequence>MSSYRYNSKMGPTWLTMGGVTLVELMVAMGISLLLGAGFVQMFVSNQVTYNLTESLSRMQENSRYTLDNLKREIQMAGFTGCDRELILMDGTPDGTPFLPFPTGSANPIQIQYAGDNIFTLQADVQINQTTPIQIADNVTQGGRDAET</sequence>
<dbReference type="InterPro" id="IPR012902">
    <property type="entry name" value="N_methyl_site"/>
</dbReference>
<keyword evidence="1" id="KW-1133">Transmembrane helix</keyword>
<evidence type="ECO:0000313" key="2">
    <source>
        <dbReference type="EMBL" id="VAX07177.1"/>
    </source>
</evidence>
<protein>
    <recommendedName>
        <fullName evidence="3">Type IV fimbrial biogenesis protein PilW</fullName>
    </recommendedName>
</protein>